<proteinExistence type="predicted"/>
<sequence length="84" mass="9552">MPVFEFDPTHIVLVIMNQIRTEGEAFVSPNPIELDPNITVEEHLINVKNEAQQALQTQLTERIAELQQIAGAHKEHLEQILSEL</sequence>
<evidence type="ECO:0000313" key="1">
    <source>
        <dbReference type="EMBL" id="KAK2947147.1"/>
    </source>
</evidence>
<protein>
    <submittedName>
        <fullName evidence="1">Uncharacterized protein</fullName>
    </submittedName>
</protein>
<keyword evidence="2" id="KW-1185">Reference proteome</keyword>
<accession>A0ABQ9X5U7</accession>
<comment type="caution">
    <text evidence="1">The sequence shown here is derived from an EMBL/GenBank/DDBJ whole genome shotgun (WGS) entry which is preliminary data.</text>
</comment>
<dbReference type="Proteomes" id="UP001281761">
    <property type="component" value="Unassembled WGS sequence"/>
</dbReference>
<evidence type="ECO:0000313" key="2">
    <source>
        <dbReference type="Proteomes" id="UP001281761"/>
    </source>
</evidence>
<reference evidence="1 2" key="1">
    <citation type="journal article" date="2022" name="bioRxiv">
        <title>Genomics of Preaxostyla Flagellates Illuminates Evolutionary Transitions and the Path Towards Mitochondrial Loss.</title>
        <authorList>
            <person name="Novak L.V.F."/>
            <person name="Treitli S.C."/>
            <person name="Pyrih J."/>
            <person name="Halakuc P."/>
            <person name="Pipaliya S.V."/>
            <person name="Vacek V."/>
            <person name="Brzon O."/>
            <person name="Soukal P."/>
            <person name="Eme L."/>
            <person name="Dacks J.B."/>
            <person name="Karnkowska A."/>
            <person name="Elias M."/>
            <person name="Hampl V."/>
        </authorList>
    </citation>
    <scope>NUCLEOTIDE SEQUENCE [LARGE SCALE GENOMIC DNA]</scope>
    <source>
        <strain evidence="1">NAU3</strain>
        <tissue evidence="1">Gut</tissue>
    </source>
</reference>
<organism evidence="1 2">
    <name type="scientific">Blattamonas nauphoetae</name>
    <dbReference type="NCBI Taxonomy" id="2049346"/>
    <lineage>
        <taxon>Eukaryota</taxon>
        <taxon>Metamonada</taxon>
        <taxon>Preaxostyla</taxon>
        <taxon>Oxymonadida</taxon>
        <taxon>Blattamonas</taxon>
    </lineage>
</organism>
<name>A0ABQ9X5U7_9EUKA</name>
<dbReference type="EMBL" id="JARBJD010000209">
    <property type="protein sequence ID" value="KAK2947147.1"/>
    <property type="molecule type" value="Genomic_DNA"/>
</dbReference>
<gene>
    <name evidence="1" type="ORF">BLNAU_17923</name>
</gene>